<dbReference type="InterPro" id="IPR039586">
    <property type="entry name" value="CFAP46"/>
</dbReference>
<reference evidence="3" key="2">
    <citation type="submission" date="2010-04" db="EMBL/GenBank/DDBJ databases">
        <authorList>
            <person name="Buell R."/>
            <person name="Hamilton J."/>
            <person name="Hostetler J."/>
        </authorList>
    </citation>
    <scope>NUCLEOTIDE SEQUENCE [LARGE SCALE GENOMIC DNA]</scope>
    <source>
        <strain evidence="3">DAOM:BR144</strain>
    </source>
</reference>
<feature type="compositionally biased region" description="Low complexity" evidence="1">
    <location>
        <begin position="2161"/>
        <end position="2179"/>
    </location>
</feature>
<reference evidence="2" key="3">
    <citation type="submission" date="2015-02" db="UniProtKB">
        <authorList>
            <consortium name="EnsemblProtists"/>
        </authorList>
    </citation>
    <scope>IDENTIFICATION</scope>
    <source>
        <strain evidence="2">DAOM BR144</strain>
    </source>
</reference>
<keyword evidence="3" id="KW-1185">Reference proteome</keyword>
<dbReference type="GO" id="GO:0035082">
    <property type="term" value="P:axoneme assembly"/>
    <property type="evidence" value="ECO:0007669"/>
    <property type="project" value="InterPro"/>
</dbReference>
<protein>
    <submittedName>
        <fullName evidence="2">Uncharacterized protein</fullName>
    </submittedName>
</protein>
<dbReference type="PANTHER" id="PTHR15977">
    <property type="entry name" value="CILIA- AND FLAGELLA-ASSOCIATED PROTEIN 46"/>
    <property type="match status" value="1"/>
</dbReference>
<organism evidence="2 3">
    <name type="scientific">Globisporangium ultimum (strain ATCC 200006 / CBS 805.95 / DAOM BR144)</name>
    <name type="common">Pythium ultimum</name>
    <dbReference type="NCBI Taxonomy" id="431595"/>
    <lineage>
        <taxon>Eukaryota</taxon>
        <taxon>Sar</taxon>
        <taxon>Stramenopiles</taxon>
        <taxon>Oomycota</taxon>
        <taxon>Peronosporomycetes</taxon>
        <taxon>Pythiales</taxon>
        <taxon>Pythiaceae</taxon>
        <taxon>Globisporangium</taxon>
    </lineage>
</organism>
<sequence length="2187" mass="244084">MLLGRRVDAMKAMERALIAAKRQEDANLVETVCIFAWNMSLPLLQPHLRSHVNRVFALSAAALEDMQSLLVSFRARLDLEITKLEIGSEFLTKAYDMVNKALSLDYGVSAATTLDEVEQHEHEIATRPVDIHLQRLKKQLEWKLAMDDGDSDPAEPEDSIRAMVEQAKECKDATTQRSLLVQSAMQMSAEVTSPGQVHASDSLVVLWHDVCRLAWDKLHDAHMAEQLVRQGLQLFFPSARQSSDKSALRTEKSLLIVELDLRFLLVDILAAHIKRRSEQQQDAVKHQADVVSRGKTNASRVASRKHEDKRTGDHEVEVAALLQLGQDTFVLGMQLPETKDLSPQAIAPSIDDDKNRIEAIQIHTSTILDEILAMKRDIIEQFSAMLAAAERIGWKFVLENTCVYLWNYHFHLFRMVMAPSASNVVQAILPECLAALETAYQSMESFSGVDMELFASLALGLIAIYEKMARWEKVLAIAEKFLKRKFAASSLSSASSSSSSTDVSAIHMMRFVEAKARAHLAQNPTKEFPLSDSVSPYLKVAANLEALENSFQQGQSGDKNLALYQKAVALWQSSVSQEVFTAFQENPLELTLETVQQQREVYVELWVRLGCAAFRIHNFRFAIECATQALLALPAEPHSQEHKVPFPGSVWRWLAVSEILCGRAILALGNGGEGAIPRQLVLASLEHLVNAAEYGHHANAGALVIKTSEIVWNAVLMVMNASSSPDATTEYDAPTMTEVIKRLRQVLHFFSQANAKSGVQQLPRQYGDLVLLTLSVCEKRSEWKDARDVCEDVLAIASSSSDSLGTGVVNEIHTAHAIAIAHLGNEQIGKARGGKKNGQQQDPILRAKILKKIAFSSIKDPPAQLTALASAYTALDWKPEEQALVLLDLAEWFFSNRVVGQDIDAYLDTATKLLLANELSAEDARNKSRGADSRMPSRTGLLARTNSMSALKLQQELTVTYSALWRNEKLLRLFVMRAMCANSGKDRWHAIENALHCVQRTWTSIFSAVNEMELQDAFTKAGVTDVDFDEWKRNQKAKYESPTSSREWITMYLRYAKSPDARFFMEWTNRLTSMQSAMVLHFTEPVVTGVYLEKMLSMLHDGFLDEMALPTICLYQVLFHGYTAKKTKIMELWLELTVFGVLERLNVVGACGLPLQSALDIFQIHEKTILEELQQAAEFSAQIAGGYVSKGIQRTIVQSSSANVLDKMLHTAELFFQFGYVRQAKTALDMLKHTLRDDDHARQSELRTLVGYVFDAEGHIETALAESQQALQNLSLDLQKVVRWTIRCCDLLNVMKSYEPGIKMLEDTEKRLAKWLLSFSPSDNATASRGNAGTASSIWGELDILTWIAQLKYKRASLLLKHGASCKPQGQEINGKNISNCVQALTQSRNVFSECVQILTQLDCKSTLSQCLVANVKELLEAHAAVNRNIDFSALGIGEFVKTNLQQAIVEMEALQLRTRQFYEWSCSSLSLGMESIESSPSIFVSPLEIQLAGAKCTLASIEIAAEMSPEKIKEEEMTWYVREADANRNTVEKWFHQTSSDVQKLRGGDLAFAMMLATSTATTLRHSGLDEYVLLAKVHVLQCQRLALFHGENRLVVEKIRHKLWTKFASADAPQSTWVCGNGSSSLQSADKTTAIAPVGQCDKEDLTSSQQALVENEKIESFLTDCSTQLQNIQKVALEKRDCNLLRLCSYELVQLYGCHRPLDCIRSLLLYQSVVAQDHLTEVFHRCASPRDIQQLHLRRMQRLQETHTNAMQNSLPYQLSLTYLDQQSSAFKRMSVVVPIETILGTLPPHKCILSFQFSPDKCFLYGAMVGSGEKQYAIARIECTESMMKMFQQLWDRVHCWRRAYTKMLAELEELHANDPNFEFAATDSVMSYALSSENDLLEKEFSAILVDTNDFFAPLLGHSALQSALQSELVGAALVLVVDRALECLPLESLPALEKAESITRDFSVHVLFQRLQMQKTQPFKREDMRYIVDPHLDDPGLEDQTMESAVHQHAKRAGGAFTNWKEAVEHGQPATQTDWQHALLNRRGGGLFFLGANRILGSCLTFQDLTAMSTALNCHVVCLLDRAENPSSTRRQSKVDSEKDAWQLELEDDAYANAMLWSLSGVNVLVINQWSTTFNGNRRRASGLLAGLARGFSIGKALKKYGELISPSGTLVSAPPSTTTSATSSNSNLPPPGGST</sequence>
<feature type="region of interest" description="Disordered" evidence="1">
    <location>
        <begin position="280"/>
        <end position="311"/>
    </location>
</feature>
<dbReference type="HOGENOM" id="CLU_227399_0_0_1"/>
<dbReference type="GO" id="GO:0060294">
    <property type="term" value="P:cilium movement involved in cell motility"/>
    <property type="evidence" value="ECO:0007669"/>
    <property type="project" value="InterPro"/>
</dbReference>
<dbReference type="Proteomes" id="UP000019132">
    <property type="component" value="Unassembled WGS sequence"/>
</dbReference>
<dbReference type="Pfam" id="PF03568">
    <property type="entry name" value="Separin_C"/>
    <property type="match status" value="1"/>
</dbReference>
<evidence type="ECO:0000313" key="3">
    <source>
        <dbReference type="Proteomes" id="UP000019132"/>
    </source>
</evidence>
<dbReference type="OMA" id="EEFWYNS"/>
<reference evidence="3" key="1">
    <citation type="journal article" date="2010" name="Genome Biol.">
        <title>Genome sequence of the necrotrophic plant pathogen Pythium ultimum reveals original pathogenicity mechanisms and effector repertoire.</title>
        <authorList>
            <person name="Levesque C.A."/>
            <person name="Brouwer H."/>
            <person name="Cano L."/>
            <person name="Hamilton J.P."/>
            <person name="Holt C."/>
            <person name="Huitema E."/>
            <person name="Raffaele S."/>
            <person name="Robideau G.P."/>
            <person name="Thines M."/>
            <person name="Win J."/>
            <person name="Zerillo M.M."/>
            <person name="Beakes G.W."/>
            <person name="Boore J.L."/>
            <person name="Busam D."/>
            <person name="Dumas B."/>
            <person name="Ferriera S."/>
            <person name="Fuerstenberg S.I."/>
            <person name="Gachon C.M."/>
            <person name="Gaulin E."/>
            <person name="Govers F."/>
            <person name="Grenville-Briggs L."/>
            <person name="Horner N."/>
            <person name="Hostetler J."/>
            <person name="Jiang R.H."/>
            <person name="Johnson J."/>
            <person name="Krajaejun T."/>
            <person name="Lin H."/>
            <person name="Meijer H.J."/>
            <person name="Moore B."/>
            <person name="Morris P."/>
            <person name="Phuntmart V."/>
            <person name="Puiu D."/>
            <person name="Shetty J."/>
            <person name="Stajich J.E."/>
            <person name="Tripathy S."/>
            <person name="Wawra S."/>
            <person name="van West P."/>
            <person name="Whitty B.R."/>
            <person name="Coutinho P.M."/>
            <person name="Henrissat B."/>
            <person name="Martin F."/>
            <person name="Thomas P.D."/>
            <person name="Tyler B.M."/>
            <person name="De Vries R.P."/>
            <person name="Kamoun S."/>
            <person name="Yandell M."/>
            <person name="Tisserat N."/>
            <person name="Buell C.R."/>
        </authorList>
    </citation>
    <scope>NUCLEOTIDE SEQUENCE</scope>
    <source>
        <strain evidence="3">DAOM:BR144</strain>
    </source>
</reference>
<proteinExistence type="predicted"/>
<evidence type="ECO:0000256" key="1">
    <source>
        <dbReference type="SAM" id="MobiDB-lite"/>
    </source>
</evidence>
<dbReference type="EMBL" id="GL376586">
    <property type="status" value="NOT_ANNOTATED_CDS"/>
    <property type="molecule type" value="Genomic_DNA"/>
</dbReference>
<dbReference type="EnsemblProtists" id="PYU1_T013660">
    <property type="protein sequence ID" value="PYU1_T013660"/>
    <property type="gene ID" value="PYU1_G013631"/>
</dbReference>
<evidence type="ECO:0000313" key="2">
    <source>
        <dbReference type="EnsemblProtists" id="PYU1_T013660"/>
    </source>
</evidence>
<dbReference type="InParanoid" id="K3X8W1"/>
<dbReference type="eggNOG" id="ENOG502QS2Z">
    <property type="taxonomic scope" value="Eukaryota"/>
</dbReference>
<accession>K3X8W1</accession>
<dbReference type="PANTHER" id="PTHR15977:SF15">
    <property type="entry name" value="CILIA- AND FLAGELLA-ASSOCIATED PROTEIN 46"/>
    <property type="match status" value="1"/>
</dbReference>
<name>K3X8W1_GLOUD</name>
<dbReference type="STRING" id="431595.K3X8W1"/>
<dbReference type="VEuPathDB" id="FungiDB:PYU1_G013631"/>
<feature type="region of interest" description="Disordered" evidence="1">
    <location>
        <begin position="2160"/>
        <end position="2187"/>
    </location>
</feature>